<protein>
    <submittedName>
        <fullName evidence="3">Uncharacterized protein</fullName>
    </submittedName>
</protein>
<evidence type="ECO:0000313" key="3">
    <source>
        <dbReference type="EMBL" id="EST44474.1"/>
    </source>
</evidence>
<dbReference type="AlphaFoldDB" id="V6LUI6"/>
<reference evidence="4" key="2">
    <citation type="submission" date="2020-12" db="EMBL/GenBank/DDBJ databases">
        <title>New Spironucleus salmonicida genome in near-complete chromosomes.</title>
        <authorList>
            <person name="Xu F."/>
            <person name="Kurt Z."/>
            <person name="Jimenez-Gonzalez A."/>
            <person name="Astvaldsson A."/>
            <person name="Andersson J.O."/>
            <person name="Svard S.G."/>
        </authorList>
    </citation>
    <scope>NUCLEOTIDE SEQUENCE</scope>
    <source>
        <strain evidence="4">ATCC 50377</strain>
    </source>
</reference>
<dbReference type="EMBL" id="AUWU02000005">
    <property type="protein sequence ID" value="KAH0572552.1"/>
    <property type="molecule type" value="Genomic_DNA"/>
</dbReference>
<keyword evidence="5" id="KW-1185">Reference proteome</keyword>
<reference evidence="3 4" key="1">
    <citation type="journal article" date="2014" name="PLoS Genet.">
        <title>The Genome of Spironucleus salmonicida Highlights a Fish Pathogen Adapted to Fluctuating Environments.</title>
        <authorList>
            <person name="Xu F."/>
            <person name="Jerlstrom-Hultqvist J."/>
            <person name="Einarsson E."/>
            <person name="Astvaldsson A."/>
            <person name="Svard S.G."/>
            <person name="Andersson J.O."/>
        </authorList>
    </citation>
    <scope>NUCLEOTIDE SEQUENCE</scope>
    <source>
        <strain evidence="4">ATCC 50377</strain>
    </source>
</reference>
<dbReference type="Proteomes" id="UP000018208">
    <property type="component" value="Unassembled WGS sequence"/>
</dbReference>
<accession>V6LUI6</accession>
<feature type="region of interest" description="Disordered" evidence="2">
    <location>
        <begin position="364"/>
        <end position="390"/>
    </location>
</feature>
<feature type="compositionally biased region" description="Basic and acidic residues" evidence="2">
    <location>
        <begin position="507"/>
        <end position="522"/>
    </location>
</feature>
<feature type="region of interest" description="Disordered" evidence="2">
    <location>
        <begin position="274"/>
        <end position="293"/>
    </location>
</feature>
<sequence>MELEEQNWKNLYTQNSLLLQKAYQQLQQQGIDVNKWRTYSGELRQIINKHQMTYSENSHYEKEIKEKVQEKVITELKSKLEIKNTQLQKAKLELLETRDNLTLQQAYEMKYNQILAELTKTHSKLLLEMEIRQSNDNENMKLCDQYQNQIRQLEQQIRTYVDRDTDISLQLKLVQQTNKTLKIEVGQQSKQQDILLENIEYLKNQGEITAGVIENMNKEILQKDIIIGDLETEIKKMQENIKEIDLIQKNILNSKDEIKIESVTKQDIQVELKLEEPETQKQPPIQTQQDKNPLLQDKLEQLLTDDENDPQVIQQEENTIIDIKLSNENYEIQQEIEQPENLENKQQQQDLQIKEVIEDIQEVEQEENDIPSPQFNNTEDQKQQSEQDKQILDTKKIQSLFGKKLNVAKLIGNNKDNEIKDNDPELSSNDEKIQNPTKEKKMFLSKKKQVNDSDNTVEIIQKDNNNIFEDQKQEQEPDKIITNKEDDNSKQPTISESQLRKLTKSMKKLEHKQEIGIEHQQKDNQVVSEQKQSKSLLGNKKQQDQLQQEPVDPDDPQNFEEIPAEVLIKQEDKVQPLTLETMEVKTKRPKTIAPIRKKEPEGPKLLPSIVISKQ</sequence>
<feature type="compositionally biased region" description="Polar residues" evidence="2">
    <location>
        <begin position="280"/>
        <end position="291"/>
    </location>
</feature>
<feature type="compositionally biased region" description="Polar residues" evidence="2">
    <location>
        <begin position="452"/>
        <end position="468"/>
    </location>
</feature>
<evidence type="ECO:0000313" key="4">
    <source>
        <dbReference type="EMBL" id="KAH0572552.1"/>
    </source>
</evidence>
<feature type="compositionally biased region" description="Basic and acidic residues" evidence="2">
    <location>
        <begin position="415"/>
        <end position="442"/>
    </location>
</feature>
<feature type="coiled-coil region" evidence="1">
    <location>
        <begin position="73"/>
        <end position="100"/>
    </location>
</feature>
<gene>
    <name evidence="3" type="ORF">SS50377_15468</name>
    <name evidence="4" type="ORF">SS50377_24663</name>
</gene>
<dbReference type="EMBL" id="KI546115">
    <property type="protein sequence ID" value="EST44474.1"/>
    <property type="molecule type" value="Genomic_DNA"/>
</dbReference>
<keyword evidence="1" id="KW-0175">Coiled coil</keyword>
<feature type="coiled-coil region" evidence="1">
    <location>
        <begin position="136"/>
        <end position="163"/>
    </location>
</feature>
<name>V6LUI6_9EUKA</name>
<proteinExistence type="predicted"/>
<feature type="region of interest" description="Disordered" evidence="2">
    <location>
        <begin position="588"/>
        <end position="614"/>
    </location>
</feature>
<evidence type="ECO:0000256" key="2">
    <source>
        <dbReference type="SAM" id="MobiDB-lite"/>
    </source>
</evidence>
<dbReference type="VEuPathDB" id="GiardiaDB:SS50377_24663"/>
<feature type="compositionally biased region" description="Basic and acidic residues" evidence="2">
    <location>
        <begin position="469"/>
        <end position="489"/>
    </location>
</feature>
<feature type="compositionally biased region" description="Polar residues" evidence="2">
    <location>
        <begin position="523"/>
        <end position="536"/>
    </location>
</feature>
<feature type="compositionally biased region" description="Basic and acidic residues" evidence="2">
    <location>
        <begin position="379"/>
        <end position="390"/>
    </location>
</feature>
<evidence type="ECO:0000256" key="1">
    <source>
        <dbReference type="SAM" id="Coils"/>
    </source>
</evidence>
<organism evidence="3">
    <name type="scientific">Spironucleus salmonicida</name>
    <dbReference type="NCBI Taxonomy" id="348837"/>
    <lineage>
        <taxon>Eukaryota</taxon>
        <taxon>Metamonada</taxon>
        <taxon>Diplomonadida</taxon>
        <taxon>Hexamitidae</taxon>
        <taxon>Hexamitinae</taxon>
        <taxon>Spironucleus</taxon>
    </lineage>
</organism>
<feature type="region of interest" description="Disordered" evidence="2">
    <location>
        <begin position="415"/>
        <end position="561"/>
    </location>
</feature>
<evidence type="ECO:0000313" key="5">
    <source>
        <dbReference type="Proteomes" id="UP000018208"/>
    </source>
</evidence>